<organism evidence="1 2">
    <name type="scientific">Planobispora longispora</name>
    <dbReference type="NCBI Taxonomy" id="28887"/>
    <lineage>
        <taxon>Bacteria</taxon>
        <taxon>Bacillati</taxon>
        <taxon>Actinomycetota</taxon>
        <taxon>Actinomycetes</taxon>
        <taxon>Streptosporangiales</taxon>
        <taxon>Streptosporangiaceae</taxon>
        <taxon>Planobispora</taxon>
    </lineage>
</organism>
<accession>A0A8J3W8Q3</accession>
<evidence type="ECO:0000313" key="2">
    <source>
        <dbReference type="Proteomes" id="UP000616724"/>
    </source>
</evidence>
<protein>
    <submittedName>
        <fullName evidence="1">Uncharacterized protein</fullName>
    </submittedName>
</protein>
<proteinExistence type="predicted"/>
<dbReference type="EMBL" id="BOOH01000055">
    <property type="protein sequence ID" value="GIH80042.1"/>
    <property type="molecule type" value="Genomic_DNA"/>
</dbReference>
<evidence type="ECO:0000313" key="1">
    <source>
        <dbReference type="EMBL" id="GIH80042.1"/>
    </source>
</evidence>
<gene>
    <name evidence="1" type="ORF">Plo01_64710</name>
</gene>
<dbReference type="Proteomes" id="UP000616724">
    <property type="component" value="Unassembled WGS sequence"/>
</dbReference>
<dbReference type="AlphaFoldDB" id="A0A8J3W8Q3"/>
<keyword evidence="2" id="KW-1185">Reference proteome</keyword>
<reference evidence="1 2" key="1">
    <citation type="submission" date="2021-01" db="EMBL/GenBank/DDBJ databases">
        <title>Whole genome shotgun sequence of Planobispora longispora NBRC 13918.</title>
        <authorList>
            <person name="Komaki H."/>
            <person name="Tamura T."/>
        </authorList>
    </citation>
    <scope>NUCLEOTIDE SEQUENCE [LARGE SCALE GENOMIC DNA]</scope>
    <source>
        <strain evidence="1 2">NBRC 13918</strain>
    </source>
</reference>
<sequence>MIVRGREADLGEEHGGLDDLVDRAATAEEITYIVRDGQRAAAVVPLSLLDERVMTVTLYQSGQGELVIARGNSAWRVRPPTDTPTGIFAADARAWLDDAWRPSERGGQVRAHIDESCIRAVEWTGQGLRLRYPKISLNQAANAYIGPLSYTLSVVKGSAGDDAVGRPIEEMGITYADIDDATHDWLNENVDDWKPADPWDPFEKFPWVLVTPADQDPRADNVICSRTLTI</sequence>
<name>A0A8J3W8Q3_9ACTN</name>
<comment type="caution">
    <text evidence="1">The sequence shown here is derived from an EMBL/GenBank/DDBJ whole genome shotgun (WGS) entry which is preliminary data.</text>
</comment>